<evidence type="ECO:0000313" key="1">
    <source>
        <dbReference type="EMBL" id="CAI6369384.1"/>
    </source>
</evidence>
<proteinExistence type="predicted"/>
<evidence type="ECO:0000313" key="2">
    <source>
        <dbReference type="Proteomes" id="UP001160148"/>
    </source>
</evidence>
<protein>
    <submittedName>
        <fullName evidence="1">Uncharacterized protein</fullName>
    </submittedName>
</protein>
<gene>
    <name evidence="1" type="ORF">MEUPH1_LOCUS23628</name>
</gene>
<reference evidence="1 2" key="1">
    <citation type="submission" date="2023-01" db="EMBL/GenBank/DDBJ databases">
        <authorList>
            <person name="Whitehead M."/>
        </authorList>
    </citation>
    <scope>NUCLEOTIDE SEQUENCE [LARGE SCALE GENOMIC DNA]</scope>
</reference>
<keyword evidence="2" id="KW-1185">Reference proteome</keyword>
<dbReference type="AlphaFoldDB" id="A0AAV0XP02"/>
<sequence length="354" mass="38923">MSDNNSFSGSSSDIDNEIMEQPSATSSTLTNDLQLDSDQWLFDLAPLLYPDDEQAEVEILQACDGVGHCPSTDIVFNMEDDDEDGAYTVDDQRPRIVCAISNLRDQQETMTSLTKSDFNVLDEITEELLVTAVKKSLNVPLVSLCPNEQSSSDDDSISSPVPWIMVPRVLDRLMEFDEVSSEIKNANTKYGMHLPPLPSCLVSAPELERTLQSSESPAFDISKPTIISVASNTKLPDSDVETLGPAEISSTSNEMSKQVAGDIFIPEHLDSEDSREGRTRDCVTDIAVIPAGDAPDLPPSTSGETQLPDLNTVKNVDITAVERGRQVPRRSFWRRTKKFVRRLFCCGSTGIIDQ</sequence>
<dbReference type="Proteomes" id="UP001160148">
    <property type="component" value="Unassembled WGS sequence"/>
</dbReference>
<accession>A0AAV0XP02</accession>
<name>A0AAV0XP02_9HEMI</name>
<dbReference type="EMBL" id="CARXXK010000005">
    <property type="protein sequence ID" value="CAI6369384.1"/>
    <property type="molecule type" value="Genomic_DNA"/>
</dbReference>
<organism evidence="1 2">
    <name type="scientific">Macrosiphum euphorbiae</name>
    <name type="common">potato aphid</name>
    <dbReference type="NCBI Taxonomy" id="13131"/>
    <lineage>
        <taxon>Eukaryota</taxon>
        <taxon>Metazoa</taxon>
        <taxon>Ecdysozoa</taxon>
        <taxon>Arthropoda</taxon>
        <taxon>Hexapoda</taxon>
        <taxon>Insecta</taxon>
        <taxon>Pterygota</taxon>
        <taxon>Neoptera</taxon>
        <taxon>Paraneoptera</taxon>
        <taxon>Hemiptera</taxon>
        <taxon>Sternorrhyncha</taxon>
        <taxon>Aphidomorpha</taxon>
        <taxon>Aphidoidea</taxon>
        <taxon>Aphididae</taxon>
        <taxon>Macrosiphini</taxon>
        <taxon>Macrosiphum</taxon>
    </lineage>
</organism>
<comment type="caution">
    <text evidence="1">The sequence shown here is derived from an EMBL/GenBank/DDBJ whole genome shotgun (WGS) entry which is preliminary data.</text>
</comment>